<dbReference type="InterPro" id="IPR000086">
    <property type="entry name" value="NUDIX_hydrolase_dom"/>
</dbReference>
<evidence type="ECO:0000256" key="6">
    <source>
        <dbReference type="ARBA" id="ARBA00022763"/>
    </source>
</evidence>
<evidence type="ECO:0000256" key="12">
    <source>
        <dbReference type="ARBA" id="ARBA00038905"/>
    </source>
</evidence>
<feature type="region of interest" description="Disordered" evidence="17">
    <location>
        <begin position="1"/>
        <end position="21"/>
    </location>
</feature>
<dbReference type="AlphaFoldDB" id="A0A9X0W630"/>
<comment type="cofactor">
    <cofactor evidence="1">
        <name>Mg(2+)</name>
        <dbReference type="ChEBI" id="CHEBI:18420"/>
    </cofactor>
</comment>
<dbReference type="GO" id="GO:0009228">
    <property type="term" value="P:thiamine biosynthetic process"/>
    <property type="evidence" value="ECO:0007669"/>
    <property type="project" value="UniProtKB-KW"/>
</dbReference>
<evidence type="ECO:0000256" key="2">
    <source>
        <dbReference type="ARBA" id="ARBA00005582"/>
    </source>
</evidence>
<evidence type="ECO:0000256" key="1">
    <source>
        <dbReference type="ARBA" id="ARBA00001946"/>
    </source>
</evidence>
<evidence type="ECO:0000256" key="5">
    <source>
        <dbReference type="ARBA" id="ARBA00022723"/>
    </source>
</evidence>
<evidence type="ECO:0000256" key="8">
    <source>
        <dbReference type="ARBA" id="ARBA00022842"/>
    </source>
</evidence>
<dbReference type="InterPro" id="IPR013785">
    <property type="entry name" value="Aldolase_TIM"/>
</dbReference>
<keyword evidence="20" id="KW-1185">Reference proteome</keyword>
<dbReference type="FunFam" id="3.90.79.10:FF:000014">
    <property type="entry name" value="8-oxo-dGTP diphosphatase MutT"/>
    <property type="match status" value="1"/>
</dbReference>
<keyword evidence="7" id="KW-0378">Hydrolase</keyword>
<dbReference type="Pfam" id="PF14815">
    <property type="entry name" value="NUDIX_4"/>
    <property type="match status" value="1"/>
</dbReference>
<dbReference type="PANTHER" id="PTHR47707:SF1">
    <property type="entry name" value="NUDIX HYDROLASE FAMILY PROTEIN"/>
    <property type="match status" value="1"/>
</dbReference>
<keyword evidence="5" id="KW-0479">Metal-binding</keyword>
<dbReference type="InterPro" id="IPR015797">
    <property type="entry name" value="NUDIX_hydrolase-like_dom_sf"/>
</dbReference>
<dbReference type="InterPro" id="IPR047127">
    <property type="entry name" value="MutT-like"/>
</dbReference>
<dbReference type="Gene3D" id="3.90.79.10">
    <property type="entry name" value="Nucleoside Triphosphate Pyrophosphohydrolase"/>
    <property type="match status" value="1"/>
</dbReference>
<dbReference type="EC" id="3.6.1.55" evidence="12"/>
<protein>
    <recommendedName>
        <fullName evidence="13">8-oxo-dGTP diphosphatase</fullName>
        <ecNumber evidence="12">3.6.1.55</ecNumber>
    </recommendedName>
    <alternativeName>
        <fullName evidence="16">7,8-dihydro-8-oxoguanine-triphosphatase</fullName>
    </alternativeName>
    <alternativeName>
        <fullName evidence="15">Mutator protein MutT</fullName>
    </alternativeName>
    <alternativeName>
        <fullName evidence="14">dGTP pyrophosphohydrolase</fullName>
    </alternativeName>
</protein>
<dbReference type="NCBIfam" id="NF006530">
    <property type="entry name" value="PRK08999.1"/>
    <property type="match status" value="1"/>
</dbReference>
<dbReference type="GO" id="GO:0046872">
    <property type="term" value="F:metal ion binding"/>
    <property type="evidence" value="ECO:0007669"/>
    <property type="project" value="UniProtKB-KW"/>
</dbReference>
<dbReference type="InterPro" id="IPR036206">
    <property type="entry name" value="ThiamineP_synth_sf"/>
</dbReference>
<feature type="compositionally biased region" description="Polar residues" evidence="17">
    <location>
        <begin position="1"/>
        <end position="18"/>
    </location>
</feature>
<dbReference type="SUPFAM" id="SSF55811">
    <property type="entry name" value="Nudix"/>
    <property type="match status" value="1"/>
</dbReference>
<keyword evidence="4" id="KW-0235">DNA replication</keyword>
<evidence type="ECO:0000256" key="15">
    <source>
        <dbReference type="ARBA" id="ARBA00041979"/>
    </source>
</evidence>
<evidence type="ECO:0000259" key="18">
    <source>
        <dbReference type="PROSITE" id="PS51462"/>
    </source>
</evidence>
<dbReference type="PANTHER" id="PTHR47707">
    <property type="entry name" value="8-OXO-DGTP DIPHOSPHATASE"/>
    <property type="match status" value="1"/>
</dbReference>
<evidence type="ECO:0000256" key="14">
    <source>
        <dbReference type="ARBA" id="ARBA00041592"/>
    </source>
</evidence>
<dbReference type="GO" id="GO:0008413">
    <property type="term" value="F:8-oxo-7,8-dihydroguanosine triphosphate pyrophosphatase activity"/>
    <property type="evidence" value="ECO:0007669"/>
    <property type="project" value="TreeGrafter"/>
</dbReference>
<evidence type="ECO:0000256" key="3">
    <source>
        <dbReference type="ARBA" id="ARBA00022457"/>
    </source>
</evidence>
<evidence type="ECO:0000256" key="17">
    <source>
        <dbReference type="SAM" id="MobiDB-lite"/>
    </source>
</evidence>
<dbReference type="PROSITE" id="PS00893">
    <property type="entry name" value="NUDIX_BOX"/>
    <property type="match status" value="1"/>
</dbReference>
<dbReference type="Proteomes" id="UP001138768">
    <property type="component" value="Unassembled WGS sequence"/>
</dbReference>
<dbReference type="InterPro" id="IPR020084">
    <property type="entry name" value="NUDIX_hydrolase_CS"/>
</dbReference>
<dbReference type="PROSITE" id="PS51462">
    <property type="entry name" value="NUDIX"/>
    <property type="match status" value="1"/>
</dbReference>
<organism evidence="19 20">
    <name type="scientific">Lamprobacter modestohalophilus</name>
    <dbReference type="NCBI Taxonomy" id="1064514"/>
    <lineage>
        <taxon>Bacteria</taxon>
        <taxon>Pseudomonadati</taxon>
        <taxon>Pseudomonadota</taxon>
        <taxon>Gammaproteobacteria</taxon>
        <taxon>Chromatiales</taxon>
        <taxon>Chromatiaceae</taxon>
        <taxon>Lamprobacter</taxon>
    </lineage>
</organism>
<dbReference type="Pfam" id="PF02581">
    <property type="entry name" value="TMP-TENI"/>
    <property type="match status" value="1"/>
</dbReference>
<dbReference type="SUPFAM" id="SSF51391">
    <property type="entry name" value="Thiamin phosphate synthase"/>
    <property type="match status" value="1"/>
</dbReference>
<name>A0A9X0W630_9GAMM</name>
<dbReference type="InterPro" id="IPR020476">
    <property type="entry name" value="Nudix_hydrolase"/>
</dbReference>
<gene>
    <name evidence="19" type="ORF">CKO42_00590</name>
</gene>
<comment type="catalytic activity">
    <reaction evidence="11">
        <text>8-oxo-GTP + H2O = 8-oxo-GMP + diphosphate + H(+)</text>
        <dbReference type="Rhea" id="RHEA:67616"/>
        <dbReference type="ChEBI" id="CHEBI:15377"/>
        <dbReference type="ChEBI" id="CHEBI:15378"/>
        <dbReference type="ChEBI" id="CHEBI:33019"/>
        <dbReference type="ChEBI" id="CHEBI:143553"/>
        <dbReference type="ChEBI" id="CHEBI:145694"/>
    </reaction>
</comment>
<accession>A0A9X0W630</accession>
<evidence type="ECO:0000256" key="9">
    <source>
        <dbReference type="ARBA" id="ARBA00023204"/>
    </source>
</evidence>
<evidence type="ECO:0000256" key="13">
    <source>
        <dbReference type="ARBA" id="ARBA00040794"/>
    </source>
</evidence>
<comment type="catalytic activity">
    <reaction evidence="10">
        <text>8-oxo-dGTP + H2O = 8-oxo-dGMP + diphosphate + H(+)</text>
        <dbReference type="Rhea" id="RHEA:31575"/>
        <dbReference type="ChEBI" id="CHEBI:15377"/>
        <dbReference type="ChEBI" id="CHEBI:15378"/>
        <dbReference type="ChEBI" id="CHEBI:33019"/>
        <dbReference type="ChEBI" id="CHEBI:63224"/>
        <dbReference type="ChEBI" id="CHEBI:77896"/>
        <dbReference type="EC" id="3.6.1.55"/>
    </reaction>
</comment>
<proteinExistence type="inferred from homology"/>
<evidence type="ECO:0000256" key="11">
    <source>
        <dbReference type="ARBA" id="ARBA00036904"/>
    </source>
</evidence>
<evidence type="ECO:0000256" key="10">
    <source>
        <dbReference type="ARBA" id="ARBA00035861"/>
    </source>
</evidence>
<comment type="caution">
    <text evidence="19">The sequence shown here is derived from an EMBL/GenBank/DDBJ whole genome shotgun (WGS) entry which is preliminary data.</text>
</comment>
<dbReference type="GO" id="GO:0006281">
    <property type="term" value="P:DNA repair"/>
    <property type="evidence" value="ECO:0007669"/>
    <property type="project" value="UniProtKB-KW"/>
</dbReference>
<sequence length="336" mass="36158">MSASTPSTEPSQPVAHSNESQDPKLIHVAAGVISDAQGRVLIAKRPIGVHQGGLWEFPGGKLEPDESVEQGLARELDEELGIQVTASRPLIRLRHDYGDRLVLLDIHRVLSYQGHPHGREGQALDWQLPADMQPERFPAADRPVINALRLPSRYLITGPEPRQTDAFVAQLSQVLARTGARIVQLRAPDLEALAYAALAQACAPVCRQAGAQLVLNCDPDLARELPGDGLHLTEARLAALTERPRINRSLLGASCHSAEALAKSAALDLEYALLSPVQHTQSHPDATPLGWPTFAKLVDRACLPVYALGGVDEGDLETAISHGAQGVAGIRGFWSR</sequence>
<dbReference type="EMBL" id="NRRY01000001">
    <property type="protein sequence ID" value="MBK1616968.1"/>
    <property type="molecule type" value="Genomic_DNA"/>
</dbReference>
<dbReference type="GO" id="GO:0006260">
    <property type="term" value="P:DNA replication"/>
    <property type="evidence" value="ECO:0007669"/>
    <property type="project" value="UniProtKB-KW"/>
</dbReference>
<keyword evidence="6" id="KW-0227">DNA damage</keyword>
<keyword evidence="8" id="KW-0460">Magnesium</keyword>
<dbReference type="GO" id="GO:0044715">
    <property type="term" value="F:8-oxo-dGDP phosphatase activity"/>
    <property type="evidence" value="ECO:0007669"/>
    <property type="project" value="TreeGrafter"/>
</dbReference>
<dbReference type="GO" id="GO:0035539">
    <property type="term" value="F:8-oxo-7,8-dihydrodeoxyguanosine triphosphate pyrophosphatase activity"/>
    <property type="evidence" value="ECO:0007669"/>
    <property type="project" value="UniProtKB-EC"/>
</dbReference>
<feature type="domain" description="Nudix hydrolase" evidence="18">
    <location>
        <begin position="23"/>
        <end position="150"/>
    </location>
</feature>
<dbReference type="GO" id="GO:0044716">
    <property type="term" value="F:8-oxo-GDP phosphatase activity"/>
    <property type="evidence" value="ECO:0007669"/>
    <property type="project" value="TreeGrafter"/>
</dbReference>
<keyword evidence="9" id="KW-0234">DNA repair</keyword>
<dbReference type="InterPro" id="IPR022998">
    <property type="entry name" value="ThiamineP_synth_TenI"/>
</dbReference>
<evidence type="ECO:0000256" key="4">
    <source>
        <dbReference type="ARBA" id="ARBA00022705"/>
    </source>
</evidence>
<dbReference type="PRINTS" id="PR00502">
    <property type="entry name" value="NUDIXFAMILY"/>
</dbReference>
<dbReference type="Gene3D" id="3.20.20.70">
    <property type="entry name" value="Aldolase class I"/>
    <property type="match status" value="1"/>
</dbReference>
<reference evidence="19 20" key="1">
    <citation type="journal article" date="2020" name="Microorganisms">
        <title>Osmotic Adaptation and Compatible Solute Biosynthesis of Phototrophic Bacteria as Revealed from Genome Analyses.</title>
        <authorList>
            <person name="Imhoff J.F."/>
            <person name="Rahn T."/>
            <person name="Kunzel S."/>
            <person name="Keller A."/>
            <person name="Neulinger S.C."/>
        </authorList>
    </citation>
    <scope>NUCLEOTIDE SEQUENCE [LARGE SCALE GENOMIC DNA]</scope>
    <source>
        <strain evidence="19 20">DSM 25653</strain>
    </source>
</reference>
<keyword evidence="3" id="KW-0515">Mutator protein</keyword>
<dbReference type="CDD" id="cd00564">
    <property type="entry name" value="TMP_TenI"/>
    <property type="match status" value="1"/>
</dbReference>
<dbReference type="InterPro" id="IPR029119">
    <property type="entry name" value="MutY_C"/>
</dbReference>
<evidence type="ECO:0000256" key="7">
    <source>
        <dbReference type="ARBA" id="ARBA00022801"/>
    </source>
</evidence>
<comment type="similarity">
    <text evidence="2">Belongs to the Nudix hydrolase family.</text>
</comment>
<dbReference type="CDD" id="cd03425">
    <property type="entry name" value="NUDIX_MutT_NudA_like"/>
    <property type="match status" value="1"/>
</dbReference>
<evidence type="ECO:0000313" key="20">
    <source>
        <dbReference type="Proteomes" id="UP001138768"/>
    </source>
</evidence>
<evidence type="ECO:0000256" key="16">
    <source>
        <dbReference type="ARBA" id="ARBA00042798"/>
    </source>
</evidence>
<evidence type="ECO:0000313" key="19">
    <source>
        <dbReference type="EMBL" id="MBK1616968.1"/>
    </source>
</evidence>